<dbReference type="CDD" id="cd02194">
    <property type="entry name" value="ThiL"/>
    <property type="match status" value="1"/>
</dbReference>
<feature type="binding site" evidence="2">
    <location>
        <position position="75"/>
    </location>
    <ligand>
        <name>Mg(2+)</name>
        <dbReference type="ChEBI" id="CHEBI:18420"/>
        <label>4</label>
    </ligand>
</feature>
<gene>
    <name evidence="2 5" type="primary">thiL</name>
    <name evidence="5" type="ORF">CRENPOLYSF2_70008</name>
</gene>
<dbReference type="InterPro" id="IPR016188">
    <property type="entry name" value="PurM-like_N"/>
</dbReference>
<dbReference type="EMBL" id="FUKJ01000435">
    <property type="protein sequence ID" value="SJM95734.1"/>
    <property type="molecule type" value="Genomic_DNA"/>
</dbReference>
<dbReference type="PANTHER" id="PTHR30270:SF0">
    <property type="entry name" value="THIAMINE-MONOPHOSPHATE KINASE"/>
    <property type="match status" value="1"/>
</dbReference>
<dbReference type="GO" id="GO:0009228">
    <property type="term" value="P:thiamine biosynthetic process"/>
    <property type="evidence" value="ECO:0007669"/>
    <property type="project" value="UniProtKB-KW"/>
</dbReference>
<keyword evidence="6" id="KW-1185">Reference proteome</keyword>
<dbReference type="GO" id="GO:0000287">
    <property type="term" value="F:magnesium ion binding"/>
    <property type="evidence" value="ECO:0007669"/>
    <property type="project" value="UniProtKB-UniRule"/>
</dbReference>
<evidence type="ECO:0000313" key="6">
    <source>
        <dbReference type="Proteomes" id="UP000195442"/>
    </source>
</evidence>
<dbReference type="Pfam" id="PF00586">
    <property type="entry name" value="AIRS"/>
    <property type="match status" value="1"/>
</dbReference>
<dbReference type="AlphaFoldDB" id="A0A1R4HHN0"/>
<feature type="binding site" evidence="2">
    <location>
        <position position="211"/>
    </location>
    <ligand>
        <name>Mg(2+)</name>
        <dbReference type="ChEBI" id="CHEBI:18420"/>
        <label>5</label>
    </ligand>
</feature>
<keyword evidence="2" id="KW-0547">Nucleotide-binding</keyword>
<feature type="binding site" evidence="2">
    <location>
        <position position="46"/>
    </location>
    <ligand>
        <name>Mg(2+)</name>
        <dbReference type="ChEBI" id="CHEBI:18420"/>
        <label>1</label>
    </ligand>
</feature>
<name>A0A1R4HHN0_9GAMM</name>
<keyword evidence="2" id="KW-0479">Metal-binding</keyword>
<feature type="binding site" evidence="2">
    <location>
        <position position="307"/>
    </location>
    <ligand>
        <name>substrate</name>
    </ligand>
</feature>
<feature type="binding site" evidence="2">
    <location>
        <position position="47"/>
    </location>
    <ligand>
        <name>Mg(2+)</name>
        <dbReference type="ChEBI" id="CHEBI:18420"/>
        <label>1</label>
    </ligand>
</feature>
<dbReference type="InterPro" id="IPR036676">
    <property type="entry name" value="PurM-like_C_sf"/>
</dbReference>
<keyword evidence="1 2" id="KW-0784">Thiamine biosynthesis</keyword>
<dbReference type="RefSeq" id="WP_087148360.1">
    <property type="nucleotide sequence ID" value="NZ_FUKJ01000435.1"/>
</dbReference>
<feature type="binding site" evidence="2">
    <location>
        <position position="75"/>
    </location>
    <ligand>
        <name>Mg(2+)</name>
        <dbReference type="ChEBI" id="CHEBI:18420"/>
        <label>2</label>
    </ligand>
</feature>
<evidence type="ECO:0000259" key="4">
    <source>
        <dbReference type="Pfam" id="PF02769"/>
    </source>
</evidence>
<feature type="domain" description="PurM-like C-terminal" evidence="4">
    <location>
        <begin position="150"/>
        <end position="272"/>
    </location>
</feature>
<evidence type="ECO:0000256" key="1">
    <source>
        <dbReference type="ARBA" id="ARBA00022977"/>
    </source>
</evidence>
<dbReference type="UniPathway" id="UPA00060">
    <property type="reaction ID" value="UER00142"/>
</dbReference>
<organism evidence="5 6">
    <name type="scientific">Crenothrix polyspora</name>
    <dbReference type="NCBI Taxonomy" id="360316"/>
    <lineage>
        <taxon>Bacteria</taxon>
        <taxon>Pseudomonadati</taxon>
        <taxon>Pseudomonadota</taxon>
        <taxon>Gammaproteobacteria</taxon>
        <taxon>Methylococcales</taxon>
        <taxon>Crenotrichaceae</taxon>
        <taxon>Crenothrix</taxon>
    </lineage>
</organism>
<accession>A0A1R4HHN0</accession>
<feature type="binding site" evidence="2">
    <location>
        <position position="146"/>
    </location>
    <ligand>
        <name>ATP</name>
        <dbReference type="ChEBI" id="CHEBI:30616"/>
    </ligand>
</feature>
<dbReference type="EC" id="2.7.4.16" evidence="2"/>
<dbReference type="Proteomes" id="UP000195442">
    <property type="component" value="Unassembled WGS sequence"/>
</dbReference>
<comment type="pathway">
    <text evidence="2">Cofactor biosynthesis; thiamine diphosphate biosynthesis; thiamine diphosphate from thiamine phosphate: step 1/1.</text>
</comment>
<dbReference type="InterPro" id="IPR006283">
    <property type="entry name" value="ThiL-like"/>
</dbReference>
<dbReference type="GO" id="GO:0009229">
    <property type="term" value="P:thiamine diphosphate biosynthetic process"/>
    <property type="evidence" value="ECO:0007669"/>
    <property type="project" value="UniProtKB-UniRule"/>
</dbReference>
<reference evidence="6" key="1">
    <citation type="submission" date="2017-02" db="EMBL/GenBank/DDBJ databases">
        <authorList>
            <person name="Daims H."/>
        </authorList>
    </citation>
    <scope>NUCLEOTIDE SEQUENCE [LARGE SCALE GENOMIC DNA]</scope>
</reference>
<feature type="binding site" evidence="2">
    <location>
        <position position="30"/>
    </location>
    <ligand>
        <name>Mg(2+)</name>
        <dbReference type="ChEBI" id="CHEBI:18420"/>
        <label>3</label>
    </ligand>
</feature>
<dbReference type="PANTHER" id="PTHR30270">
    <property type="entry name" value="THIAMINE-MONOPHOSPHATE KINASE"/>
    <property type="match status" value="1"/>
</dbReference>
<dbReference type="PIRSF" id="PIRSF005303">
    <property type="entry name" value="Thiam_monoph_kin"/>
    <property type="match status" value="1"/>
</dbReference>
<dbReference type="GO" id="GO:0005524">
    <property type="term" value="F:ATP binding"/>
    <property type="evidence" value="ECO:0007669"/>
    <property type="project" value="UniProtKB-UniRule"/>
</dbReference>
<feature type="binding site" evidence="2">
    <location>
        <position position="54"/>
    </location>
    <ligand>
        <name>substrate</name>
    </ligand>
</feature>
<feature type="binding site" evidence="2">
    <location>
        <position position="45"/>
    </location>
    <ligand>
        <name>Mg(2+)</name>
        <dbReference type="ChEBI" id="CHEBI:18420"/>
        <label>4</label>
    </ligand>
</feature>
<dbReference type="GO" id="GO:0009030">
    <property type="term" value="F:thiamine-phosphate kinase activity"/>
    <property type="evidence" value="ECO:0007669"/>
    <property type="project" value="UniProtKB-UniRule"/>
</dbReference>
<keyword evidence="2 5" id="KW-0418">Kinase</keyword>
<dbReference type="Pfam" id="PF02769">
    <property type="entry name" value="AIRS_C"/>
    <property type="match status" value="1"/>
</dbReference>
<comment type="catalytic activity">
    <reaction evidence="2">
        <text>thiamine phosphate + ATP = thiamine diphosphate + ADP</text>
        <dbReference type="Rhea" id="RHEA:15913"/>
        <dbReference type="ChEBI" id="CHEBI:30616"/>
        <dbReference type="ChEBI" id="CHEBI:37575"/>
        <dbReference type="ChEBI" id="CHEBI:58937"/>
        <dbReference type="ChEBI" id="CHEBI:456216"/>
        <dbReference type="EC" id="2.7.4.16"/>
    </reaction>
</comment>
<evidence type="ECO:0000259" key="3">
    <source>
        <dbReference type="Pfam" id="PF00586"/>
    </source>
</evidence>
<evidence type="ECO:0000313" key="5">
    <source>
        <dbReference type="EMBL" id="SJM95734.1"/>
    </source>
</evidence>
<dbReference type="InterPro" id="IPR036921">
    <property type="entry name" value="PurM-like_N_sf"/>
</dbReference>
<feature type="binding site" evidence="2">
    <location>
        <position position="208"/>
    </location>
    <ligand>
        <name>Mg(2+)</name>
        <dbReference type="ChEBI" id="CHEBI:18420"/>
        <label>3</label>
    </ligand>
</feature>
<sequence length="311" mass="33181">MPLSEFGLIERFFCRQTVKNSTTQLGIGHDCALLAIPPGFELAITTDTMVENIHFFADADPEQLGHKLLAVNLSDLASMGAKPVSVTLALTLPTPDEDWLKAFSKGFLSLAQHYGVDLIGGDTTSGPLTLTVQALGLVPQGKALTRSSAKVGDFIYVTGDLGAAGLGLKIKHGYRCDDPDAALKRFNCPNPQIETGLALIGIANACIDISDGLAADLGHILKKSQVGACLDWEALPLSSAVQTYITATDDWSLPLNAGDDYELCFTVSPEKVAQLSVPCHKIGIIEAQSGLRLRKAGTLLPLEMKGFEHFY</sequence>
<feature type="binding site" evidence="2">
    <location>
        <begin position="121"/>
        <end position="122"/>
    </location>
    <ligand>
        <name>ATP</name>
        <dbReference type="ChEBI" id="CHEBI:30616"/>
    </ligand>
</feature>
<comment type="caution">
    <text evidence="2">Lacks conserved residue(s) required for the propagation of feature annotation.</text>
</comment>
<dbReference type="NCBIfam" id="TIGR01379">
    <property type="entry name" value="thiL"/>
    <property type="match status" value="1"/>
</dbReference>
<feature type="binding site" evidence="2">
    <location>
        <position position="75"/>
    </location>
    <ligand>
        <name>Mg(2+)</name>
        <dbReference type="ChEBI" id="CHEBI:18420"/>
        <label>3</label>
    </ligand>
</feature>
<dbReference type="Gene3D" id="3.30.1330.10">
    <property type="entry name" value="PurM-like, N-terminal domain"/>
    <property type="match status" value="1"/>
</dbReference>
<keyword evidence="2 5" id="KW-0808">Transferase</keyword>
<keyword evidence="2" id="KW-0460">Magnesium</keyword>
<protein>
    <recommendedName>
        <fullName evidence="2">Thiamine-monophosphate kinase</fullName>
        <shortName evidence="2">TMP kinase</shortName>
        <shortName evidence="2">Thiamine-phosphate kinase</shortName>
        <ecNumber evidence="2">2.7.4.16</ecNumber>
    </recommendedName>
</protein>
<dbReference type="Gene3D" id="3.90.650.10">
    <property type="entry name" value="PurM-like C-terminal domain"/>
    <property type="match status" value="1"/>
</dbReference>
<dbReference type="HAMAP" id="MF_02128">
    <property type="entry name" value="TMP_kinase"/>
    <property type="match status" value="1"/>
</dbReference>
<comment type="miscellaneous">
    <text evidence="2">Reaction mechanism of ThiL seems to utilize a direct, inline transfer of the gamma-phosphate of ATP to TMP rather than a phosphorylated enzyme intermediate.</text>
</comment>
<feature type="binding site" evidence="2">
    <location>
        <position position="122"/>
    </location>
    <ligand>
        <name>Mg(2+)</name>
        <dbReference type="ChEBI" id="CHEBI:18420"/>
        <label>1</label>
    </ligand>
</feature>
<feature type="binding site" evidence="2">
    <location>
        <position position="259"/>
    </location>
    <ligand>
        <name>substrate</name>
    </ligand>
</feature>
<evidence type="ECO:0000256" key="2">
    <source>
        <dbReference type="HAMAP-Rule" id="MF_02128"/>
    </source>
</evidence>
<proteinExistence type="inferred from homology"/>
<feature type="binding site" evidence="2">
    <location>
        <position position="210"/>
    </location>
    <ligand>
        <name>ATP</name>
        <dbReference type="ChEBI" id="CHEBI:30616"/>
    </ligand>
</feature>
<keyword evidence="2" id="KW-0067">ATP-binding</keyword>
<comment type="similarity">
    <text evidence="2">Belongs to the thiamine-monophosphate kinase family.</text>
</comment>
<dbReference type="SUPFAM" id="SSF55326">
    <property type="entry name" value="PurM N-terminal domain-like"/>
    <property type="match status" value="1"/>
</dbReference>
<comment type="function">
    <text evidence="2">Catalyzes the ATP-dependent phosphorylation of thiamine-monophosphate (TMP) to form thiamine-pyrophosphate (TPP), the active form of vitamin B1.</text>
</comment>
<dbReference type="SUPFAM" id="SSF56042">
    <property type="entry name" value="PurM C-terminal domain-like"/>
    <property type="match status" value="1"/>
</dbReference>
<feature type="binding site" evidence="2">
    <location>
        <position position="30"/>
    </location>
    <ligand>
        <name>Mg(2+)</name>
        <dbReference type="ChEBI" id="CHEBI:18420"/>
        <label>4</label>
    </ligand>
</feature>
<feature type="binding site" evidence="2">
    <location>
        <position position="47"/>
    </location>
    <ligand>
        <name>Mg(2+)</name>
        <dbReference type="ChEBI" id="CHEBI:18420"/>
        <label>2</label>
    </ligand>
</feature>
<dbReference type="OrthoDB" id="9802811at2"/>
<feature type="domain" description="PurM-like N-terminal" evidence="3">
    <location>
        <begin position="28"/>
        <end position="138"/>
    </location>
</feature>
<dbReference type="InterPro" id="IPR010918">
    <property type="entry name" value="PurM-like_C_dom"/>
</dbReference>